<dbReference type="Proteomes" id="UP000385207">
    <property type="component" value="Unassembled WGS sequence"/>
</dbReference>
<accession>A0A5E7MQE3</accession>
<protein>
    <submittedName>
        <fullName evidence="1">Uncharacterized protein</fullName>
    </submittedName>
</protein>
<gene>
    <name evidence="1" type="ORF">PS862_04146</name>
</gene>
<evidence type="ECO:0000313" key="1">
    <source>
        <dbReference type="EMBL" id="VVP26789.1"/>
    </source>
</evidence>
<reference evidence="1 2" key="1">
    <citation type="submission" date="2019-09" db="EMBL/GenBank/DDBJ databases">
        <authorList>
            <person name="Chandra G."/>
            <person name="Truman W A."/>
        </authorList>
    </citation>
    <scope>NUCLEOTIDE SEQUENCE [LARGE SCALE GENOMIC DNA]</scope>
    <source>
        <strain evidence="1">PS862</strain>
    </source>
</reference>
<organism evidence="1 2">
    <name type="scientific">Pseudomonas fluorescens</name>
    <dbReference type="NCBI Taxonomy" id="294"/>
    <lineage>
        <taxon>Bacteria</taxon>
        <taxon>Pseudomonadati</taxon>
        <taxon>Pseudomonadota</taxon>
        <taxon>Gammaproteobacteria</taxon>
        <taxon>Pseudomonadales</taxon>
        <taxon>Pseudomonadaceae</taxon>
        <taxon>Pseudomonas</taxon>
    </lineage>
</organism>
<dbReference type="AlphaFoldDB" id="A0A5E7MQE3"/>
<proteinExistence type="predicted"/>
<evidence type="ECO:0000313" key="2">
    <source>
        <dbReference type="Proteomes" id="UP000385207"/>
    </source>
</evidence>
<dbReference type="EMBL" id="CABVII010000020">
    <property type="protein sequence ID" value="VVP26789.1"/>
    <property type="molecule type" value="Genomic_DNA"/>
</dbReference>
<dbReference type="OrthoDB" id="9554378at2"/>
<sequence>MNSHVRLVNAMRKVLMANGIAEVPASGEFILPAAKPTLFPGAVYGFAVCLSESERDALFSEAQARRSSRLAKISSFKPIEDNLYPIYWGKDKQLGARPHQHLQNPTKTGAIRLSTYGTLSGKVLACATLVVSDYVAAERIIQRAFPDLLKTTSVKHVAEPFA</sequence>
<name>A0A5E7MQE3_PSEFL</name>